<name>A0A3S3RM73_METS7</name>
<dbReference type="Proteomes" id="UP000288215">
    <property type="component" value="Unassembled WGS sequence"/>
</dbReference>
<sequence length="93" mass="10217">MPILYARFFLNGGDLYSKAKEVASSLNYAVASEDPGKGYIHLHKKDSGRTAHLHLYIGSGKDRGIAVEVRPGDEGLYMDYARQFIDGLKKAVG</sequence>
<organism evidence="1 2">
    <name type="scientific">Methanosuratincola subterraneus</name>
    <dbReference type="NCBI Taxonomy" id="2593994"/>
    <lineage>
        <taxon>Archaea</taxon>
        <taxon>Thermoproteota</taxon>
        <taxon>Methanosuratincolia</taxon>
        <taxon>Candidatus Methanomethylicales</taxon>
        <taxon>Candidatus Methanomethylicaceae</taxon>
        <taxon>Candidatus Methanosuratincola (ex Vanwonterghem et al. 2016)</taxon>
    </lineage>
</organism>
<accession>A0A3S3RM73</accession>
<gene>
    <name evidence="1" type="ORF">Metus_0887</name>
</gene>
<protein>
    <submittedName>
        <fullName evidence="1">Uncharacterized protein</fullName>
    </submittedName>
</protein>
<evidence type="ECO:0000313" key="1">
    <source>
        <dbReference type="EMBL" id="RWX72913.1"/>
    </source>
</evidence>
<dbReference type="EMBL" id="RXGA01000003">
    <property type="protein sequence ID" value="RWX72913.1"/>
    <property type="molecule type" value="Genomic_DNA"/>
</dbReference>
<dbReference type="AlphaFoldDB" id="A0A3S3RM73"/>
<evidence type="ECO:0000313" key="2">
    <source>
        <dbReference type="Proteomes" id="UP000288215"/>
    </source>
</evidence>
<reference evidence="1 2" key="1">
    <citation type="submission" date="2018-12" db="EMBL/GenBank/DDBJ databases">
        <title>The complete genome of the methanogenic archaea of the candidate phylum Verstraetearchaeota, obtained from the metagenome of underground thermal water.</title>
        <authorList>
            <person name="Kadnikov V.V."/>
            <person name="Mardanov A.V."/>
            <person name="Beletsky A.V."/>
            <person name="Karnachuk O.V."/>
            <person name="Ravin N.V."/>
        </authorList>
    </citation>
    <scope>NUCLEOTIDE SEQUENCE [LARGE SCALE GENOMIC DNA]</scope>
    <source>
        <strain evidence="1">Ch88</strain>
    </source>
</reference>
<proteinExistence type="predicted"/>
<comment type="caution">
    <text evidence="1">The sequence shown here is derived from an EMBL/GenBank/DDBJ whole genome shotgun (WGS) entry which is preliminary data.</text>
</comment>